<dbReference type="KEGG" id="bpb:bpr_II139"/>
<gene>
    <name evidence="1" type="ordered locus">bpr_II139</name>
</gene>
<accession>E0S3U6</accession>
<dbReference type="Proteomes" id="UP000001299">
    <property type="component" value="Plasmid pCY360"/>
</dbReference>
<dbReference type="AlphaFoldDB" id="E0S3U6"/>
<geneLocation type="plasmid" evidence="1 2">
    <name>pCY360</name>
</geneLocation>
<keyword evidence="2" id="KW-1185">Reference proteome</keyword>
<dbReference type="RefSeq" id="WP_013282727.1">
    <property type="nucleotide sequence ID" value="NC_014389.1"/>
</dbReference>
<proteinExistence type="predicted"/>
<organism evidence="1 2">
    <name type="scientific">Butyrivibrio proteoclasticus (strain ATCC 51982 / DSM 14932 / B316)</name>
    <name type="common">Clostridium proteoclasticum</name>
    <dbReference type="NCBI Taxonomy" id="515622"/>
    <lineage>
        <taxon>Bacteria</taxon>
        <taxon>Bacillati</taxon>
        <taxon>Bacillota</taxon>
        <taxon>Clostridia</taxon>
        <taxon>Lachnospirales</taxon>
        <taxon>Lachnospiraceae</taxon>
        <taxon>Butyrivibrio</taxon>
    </lineage>
</organism>
<name>E0S3U6_BUTPB</name>
<dbReference type="HOGENOM" id="CLU_2895475_0_0_9"/>
<reference evidence="1 2" key="1">
    <citation type="journal article" date="2010" name="PLoS ONE">
        <title>The glycobiome of the rumen bacterium Butyrivibrio proteoclasticus B316(T) highlights adaptation to a polysaccharide-rich environment.</title>
        <authorList>
            <person name="Kelly W.J."/>
            <person name="Leahy S.C."/>
            <person name="Altermann E."/>
            <person name="Yeoman C.J."/>
            <person name="Dunne J.C."/>
            <person name="Kong Z."/>
            <person name="Pacheco D.M."/>
            <person name="Li D."/>
            <person name="Noel S.J."/>
            <person name="Moon C.D."/>
            <person name="Cookson A.L."/>
            <person name="Attwood G.T."/>
        </authorList>
    </citation>
    <scope>NUCLEOTIDE SEQUENCE [LARGE SCALE GENOMIC DNA]</scope>
    <source>
        <strain evidence="2">ATCC 51982 / DSM 14932 / B316</strain>
        <plasmid evidence="2">Plasmid pCY360</plasmid>
    </source>
</reference>
<sequence length="62" mass="7121">MARGKDFNNMEAGRYTACALCEYCDTKPKCRATGLWYSGYHDVQDNALRKTGKCQMYKKAEE</sequence>
<evidence type="ECO:0000313" key="1">
    <source>
        <dbReference type="EMBL" id="ADL36078.1"/>
    </source>
</evidence>
<dbReference type="EMBL" id="CP001812">
    <property type="protein sequence ID" value="ADL36078.1"/>
    <property type="molecule type" value="Genomic_DNA"/>
</dbReference>
<evidence type="ECO:0000313" key="2">
    <source>
        <dbReference type="Proteomes" id="UP000001299"/>
    </source>
</evidence>
<keyword evidence="1" id="KW-0614">Plasmid</keyword>
<protein>
    <submittedName>
        <fullName evidence="1">Uncharacterized protein</fullName>
    </submittedName>
</protein>